<evidence type="ECO:0000256" key="4">
    <source>
        <dbReference type="ARBA" id="ARBA00022989"/>
    </source>
</evidence>
<proteinExistence type="predicted"/>
<evidence type="ECO:0000313" key="8">
    <source>
        <dbReference type="Proteomes" id="UP000051184"/>
    </source>
</evidence>
<evidence type="ECO:0000256" key="6">
    <source>
        <dbReference type="SAM" id="Phobius"/>
    </source>
</evidence>
<gene>
    <name evidence="7" type="primary">rhtC_1</name>
    <name evidence="7" type="ORF">TA5114_01978</name>
</gene>
<name>A0A0P1IRQ5_9RHOB</name>
<dbReference type="GO" id="GO:0005886">
    <property type="term" value="C:plasma membrane"/>
    <property type="evidence" value="ECO:0007669"/>
    <property type="project" value="UniProtKB-SubCell"/>
</dbReference>
<dbReference type="PIRSF" id="PIRSF006324">
    <property type="entry name" value="LeuE"/>
    <property type="match status" value="1"/>
</dbReference>
<evidence type="ECO:0000256" key="5">
    <source>
        <dbReference type="ARBA" id="ARBA00023136"/>
    </source>
</evidence>
<keyword evidence="4 6" id="KW-1133">Transmembrane helix</keyword>
<accession>A0A0P1IRQ5</accession>
<dbReference type="STRING" id="1715691.TA5113_02048"/>
<feature type="transmembrane region" description="Helical" evidence="6">
    <location>
        <begin position="69"/>
        <end position="88"/>
    </location>
</feature>
<feature type="transmembrane region" description="Helical" evidence="6">
    <location>
        <begin position="40"/>
        <end position="63"/>
    </location>
</feature>
<dbReference type="Pfam" id="PF01810">
    <property type="entry name" value="LysE"/>
    <property type="match status" value="1"/>
</dbReference>
<dbReference type="OrthoDB" id="9804822at2"/>
<keyword evidence="2" id="KW-1003">Cell membrane</keyword>
<dbReference type="PANTHER" id="PTHR30086:SF20">
    <property type="entry name" value="ARGININE EXPORTER PROTEIN ARGO-RELATED"/>
    <property type="match status" value="1"/>
</dbReference>
<reference evidence="8" key="1">
    <citation type="submission" date="2015-09" db="EMBL/GenBank/DDBJ databases">
        <authorList>
            <person name="Rodrigo-Torres Lidia"/>
            <person name="Arahal R.David."/>
        </authorList>
    </citation>
    <scope>NUCLEOTIDE SEQUENCE [LARGE SCALE GENOMIC DNA]</scope>
    <source>
        <strain evidence="8">CECT 5114</strain>
    </source>
</reference>
<dbReference type="EMBL" id="CYUE01000020">
    <property type="protein sequence ID" value="CUK26171.1"/>
    <property type="molecule type" value="Genomic_DNA"/>
</dbReference>
<evidence type="ECO:0000256" key="1">
    <source>
        <dbReference type="ARBA" id="ARBA00004651"/>
    </source>
</evidence>
<evidence type="ECO:0000256" key="3">
    <source>
        <dbReference type="ARBA" id="ARBA00022692"/>
    </source>
</evidence>
<dbReference type="PANTHER" id="PTHR30086">
    <property type="entry name" value="ARGININE EXPORTER PROTEIN ARGO"/>
    <property type="match status" value="1"/>
</dbReference>
<dbReference type="RefSeq" id="WP_058315760.1">
    <property type="nucleotide sequence ID" value="NZ_CYTO01000020.1"/>
</dbReference>
<sequence>MTLADILTFAFVASLLVISPGPNGVLIAKTVPTSGRRAGFANVVGFLTAFYLHGAFSIFGLSLLLTQSATAFAVLKYLGAAYLCWIGLKSLMEALNGSTASVAVAPARRARSLQKSFVEGFLTNALNPKVSMFYLAAFPQFIMVGGNTALTSLMLVTIHAFINAIWFTAMVLLLARLSAVSRDAGFQRWLKGVTGVVFLGFGAKLATLRASA</sequence>
<protein>
    <submittedName>
        <fullName evidence="7">Threonine efflux protein</fullName>
    </submittedName>
</protein>
<dbReference type="Proteomes" id="UP000051184">
    <property type="component" value="Unassembled WGS sequence"/>
</dbReference>
<keyword evidence="8" id="KW-1185">Reference proteome</keyword>
<comment type="subcellular location">
    <subcellularLocation>
        <location evidence="1">Cell membrane</location>
        <topology evidence="1">Multi-pass membrane protein</topology>
    </subcellularLocation>
</comment>
<evidence type="ECO:0000256" key="2">
    <source>
        <dbReference type="ARBA" id="ARBA00022475"/>
    </source>
</evidence>
<evidence type="ECO:0000313" key="7">
    <source>
        <dbReference type="EMBL" id="CUK26171.1"/>
    </source>
</evidence>
<dbReference type="AlphaFoldDB" id="A0A0P1IRQ5"/>
<feature type="transmembrane region" description="Helical" evidence="6">
    <location>
        <begin position="156"/>
        <end position="177"/>
    </location>
</feature>
<dbReference type="InterPro" id="IPR001123">
    <property type="entry name" value="LeuE-type"/>
</dbReference>
<feature type="transmembrane region" description="Helical" evidence="6">
    <location>
        <begin position="189"/>
        <end position="208"/>
    </location>
</feature>
<feature type="transmembrane region" description="Helical" evidence="6">
    <location>
        <begin position="6"/>
        <end position="28"/>
    </location>
</feature>
<keyword evidence="3 6" id="KW-0812">Transmembrane</keyword>
<dbReference type="GO" id="GO:0015171">
    <property type="term" value="F:amino acid transmembrane transporter activity"/>
    <property type="evidence" value="ECO:0007669"/>
    <property type="project" value="TreeGrafter"/>
</dbReference>
<keyword evidence="5 6" id="KW-0472">Membrane</keyword>
<organism evidence="7 8">
    <name type="scientific">Cognatishimia activa</name>
    <dbReference type="NCBI Taxonomy" id="1715691"/>
    <lineage>
        <taxon>Bacteria</taxon>
        <taxon>Pseudomonadati</taxon>
        <taxon>Pseudomonadota</taxon>
        <taxon>Alphaproteobacteria</taxon>
        <taxon>Rhodobacterales</taxon>
        <taxon>Paracoccaceae</taxon>
        <taxon>Cognatishimia</taxon>
    </lineage>
</organism>